<gene>
    <name evidence="2" type="ORF">V466_28895</name>
</gene>
<sequence length="248" mass="28189">MIDELESTYRRQGILATDFTCRHKNQCSAGCDKFNEAKSAFVSSGYASGAVPRLLFLSLDPGSTDEEFGPEARLPSQVRKYEEFTRDFARLNKARHWYRTHQLAWYILKRFVPGLVIGEARMYFAHANSAKCNMGKAQNAKANSILFQNCRSHLPAELATLRPDVIVTQGSEAKWAIESISAVIATLEPKVKVISLEGREILWLHTYHPRYFKGFYAQMAVRSNIATGWELLADQVFEFISRQEHYAG</sequence>
<reference evidence="2 3" key="1">
    <citation type="submission" date="2013-12" db="EMBL/GenBank/DDBJ databases">
        <authorList>
            <person name="Formusa P.A."/>
            <person name="Habash M."/>
            <person name="Lee H."/>
            <person name="Trevors J.T."/>
        </authorList>
    </citation>
    <scope>NUCLEOTIDE SEQUENCE [LARGE SCALE GENOMIC DNA]</scope>
    <source>
        <strain evidence="2 3">PD30</strain>
    </source>
</reference>
<protein>
    <recommendedName>
        <fullName evidence="1">Uracil-DNA glycosylase-like domain-containing protein</fullName>
    </recommendedName>
</protein>
<dbReference type="Pfam" id="PF03167">
    <property type="entry name" value="UDG"/>
    <property type="match status" value="1"/>
</dbReference>
<evidence type="ECO:0000313" key="2">
    <source>
        <dbReference type="EMBL" id="KDD65498.1"/>
    </source>
</evidence>
<comment type="caution">
    <text evidence="2">The sequence shown here is derived from an EMBL/GenBank/DDBJ whole genome shotgun (WGS) entry which is preliminary data.</text>
</comment>
<dbReference type="InterPro" id="IPR036895">
    <property type="entry name" value="Uracil-DNA_glycosylase-like_sf"/>
</dbReference>
<evidence type="ECO:0000259" key="1">
    <source>
        <dbReference type="Pfam" id="PF03167"/>
    </source>
</evidence>
<accession>A0A059KTT0</accession>
<proteinExistence type="predicted"/>
<dbReference type="Gene3D" id="3.40.470.10">
    <property type="entry name" value="Uracil-DNA glycosylase-like domain"/>
    <property type="match status" value="1"/>
</dbReference>
<dbReference type="SUPFAM" id="SSF52141">
    <property type="entry name" value="Uracil-DNA glycosylase-like"/>
    <property type="match status" value="1"/>
</dbReference>
<organism evidence="2 3">
    <name type="scientific">Pseudomonas mandelii PD30</name>
    <dbReference type="NCBI Taxonomy" id="1419583"/>
    <lineage>
        <taxon>Bacteria</taxon>
        <taxon>Pseudomonadati</taxon>
        <taxon>Pseudomonadota</taxon>
        <taxon>Gammaproteobacteria</taxon>
        <taxon>Pseudomonadales</taxon>
        <taxon>Pseudomonadaceae</taxon>
        <taxon>Pseudomonas</taxon>
    </lineage>
</organism>
<dbReference type="RefSeq" id="WP_033061737.1">
    <property type="nucleotide sequence ID" value="NZ_AZQQ01000109.1"/>
</dbReference>
<dbReference type="InterPro" id="IPR005122">
    <property type="entry name" value="Uracil-DNA_glycosylase-like"/>
</dbReference>
<dbReference type="AlphaFoldDB" id="A0A059KTT0"/>
<feature type="domain" description="Uracil-DNA glycosylase-like" evidence="1">
    <location>
        <begin position="53"/>
        <end position="212"/>
    </location>
</feature>
<dbReference type="eggNOG" id="COG1573">
    <property type="taxonomic scope" value="Bacteria"/>
</dbReference>
<evidence type="ECO:0000313" key="3">
    <source>
        <dbReference type="Proteomes" id="UP000026739"/>
    </source>
</evidence>
<name>A0A059KTT0_9PSED</name>
<dbReference type="EMBL" id="AZQQ01000109">
    <property type="protein sequence ID" value="KDD65498.1"/>
    <property type="molecule type" value="Genomic_DNA"/>
</dbReference>
<dbReference type="Proteomes" id="UP000026739">
    <property type="component" value="Unassembled WGS sequence"/>
</dbReference>